<protein>
    <submittedName>
        <fullName evidence="3">Uncharacterized protein</fullName>
    </submittedName>
</protein>
<dbReference type="AlphaFoldDB" id="A0A7I8IKT8"/>
<evidence type="ECO:0000256" key="2">
    <source>
        <dbReference type="SAM" id="MobiDB-lite"/>
    </source>
</evidence>
<feature type="region of interest" description="Disordered" evidence="2">
    <location>
        <begin position="18"/>
        <end position="46"/>
    </location>
</feature>
<dbReference type="InterPro" id="IPR044631">
    <property type="entry name" value="ETO1-like"/>
</dbReference>
<evidence type="ECO:0000256" key="1">
    <source>
        <dbReference type="PROSITE-ProRule" id="PRU00339"/>
    </source>
</evidence>
<name>A0A7I8IKT8_SPIIN</name>
<dbReference type="InterPro" id="IPR011990">
    <property type="entry name" value="TPR-like_helical_dom_sf"/>
</dbReference>
<dbReference type="PROSITE" id="PS50005">
    <property type="entry name" value="TPR"/>
    <property type="match status" value="1"/>
</dbReference>
<dbReference type="GO" id="GO:0010105">
    <property type="term" value="P:negative regulation of ethylene-activated signaling pathway"/>
    <property type="evidence" value="ECO:0007669"/>
    <property type="project" value="InterPro"/>
</dbReference>
<dbReference type="Pfam" id="PF13181">
    <property type="entry name" value="TPR_8"/>
    <property type="match status" value="1"/>
</dbReference>
<dbReference type="PANTHER" id="PTHR44203">
    <property type="entry name" value="ETO1-RELATED"/>
    <property type="match status" value="1"/>
</dbReference>
<dbReference type="Gene3D" id="1.25.40.10">
    <property type="entry name" value="Tetratricopeptide repeat domain"/>
    <property type="match status" value="2"/>
</dbReference>
<dbReference type="Proteomes" id="UP001189122">
    <property type="component" value="Unassembled WGS sequence"/>
</dbReference>
<dbReference type="PANTHER" id="PTHR44203:SF2">
    <property type="entry name" value="ETO1-LIKE PROTEIN 1"/>
    <property type="match status" value="1"/>
</dbReference>
<keyword evidence="1" id="KW-0802">TPR repeat</keyword>
<reference evidence="3 4" key="1">
    <citation type="submission" date="2019-12" db="EMBL/GenBank/DDBJ databases">
        <authorList>
            <person name="Scholz U."/>
            <person name="Mascher M."/>
            <person name="Fiebig A."/>
        </authorList>
    </citation>
    <scope>NUCLEOTIDE SEQUENCE</scope>
</reference>
<dbReference type="SMART" id="SM00028">
    <property type="entry name" value="TPR"/>
    <property type="match status" value="3"/>
</dbReference>
<evidence type="ECO:0000313" key="3">
    <source>
        <dbReference type="EMBL" id="CAA2618782.1"/>
    </source>
</evidence>
<accession>A0A7I8IKT8</accession>
<dbReference type="SUPFAM" id="SSF48452">
    <property type="entry name" value="TPR-like"/>
    <property type="match status" value="1"/>
</dbReference>
<feature type="compositionally biased region" description="Basic and acidic residues" evidence="2">
    <location>
        <begin position="125"/>
        <end position="134"/>
    </location>
</feature>
<feature type="compositionally biased region" description="Low complexity" evidence="2">
    <location>
        <begin position="28"/>
        <end position="46"/>
    </location>
</feature>
<evidence type="ECO:0000313" key="4">
    <source>
        <dbReference type="Proteomes" id="UP001189122"/>
    </source>
</evidence>
<proteinExistence type="predicted"/>
<feature type="repeat" description="TPR" evidence="1">
    <location>
        <begin position="636"/>
        <end position="669"/>
    </location>
</feature>
<dbReference type="EMBL" id="CACRZD030000004">
    <property type="protein sequence ID" value="CAA6658504.1"/>
    <property type="molecule type" value="Genomic_DNA"/>
</dbReference>
<sequence>MRNPLLSDSCRDTQQLHSVNPQPGFRLSGGSCPSPSPDPLLLNPSSRSQSRRFFRCFKPVDYVEPLPAAVPRLQGLGERKLLRPSLRCAWHKATTAYEKLVFLAWLNTRTTTRRRAHRLLCSGGDGRHGRRGDSHSSSATAASGEMAALSAPFDAMLNGSFSESKLEIIDMSENGISTLGMRQVCKFSETGNLGDLPPQLLLEILIFANRFCCESSRAPATGKLAAFVASGRTPTLRSSPPPALQKLLLELPESIKDEQVVGIFSKLGGQHHRSIASFFSLYCFLRRGRHERRPELRSAVVFLERLGGVGEGPPAEAAGFPSAGLREALEEGARGAEQSFTAAVEAGHLYSVAGLASGRRQGRQPAAYERLSSAIASSCPPLGWMYQERSHYSAAAAGGDDDRRRLEDLDRATELDPTLVYPYMFRAADLMRRNQDGGAAIAEINRVLGFRVAVECLELRFCFYLAMEDYGGALRDVQAILSLSQGHRMLQGRVAAAHLRQLVQEHVEPWSAAECWMQLYDRCAAVDDVGSLSVIYQMLESGGAAKGVLYFRQSLLLLREHERLVYEGWILLNDGGEWEAGLRKAEESIALQRSFEGFFLKAYALACSTRRPSCYPTVISLLEDALSCPSDRLRKGQALNNLGSVYTDFGRLDLAADCFMSALQIRHTRAHQGLARVHFLKDDRDAAYNEMTKLIEKAKNNASAYEKRSEYCRHELTAADLQTATQLDPMRVYPYRYRAAVLMDGRKEKEAIAELTRVIVFKADLHLLHLRAAFNQHIGDITGALRDCRAALSVDPNHQEMLELRSRVNCEEP</sequence>
<keyword evidence="4" id="KW-1185">Reference proteome</keyword>
<dbReference type="InterPro" id="IPR019734">
    <property type="entry name" value="TPR_rpt"/>
</dbReference>
<organism evidence="3">
    <name type="scientific">Spirodela intermedia</name>
    <name type="common">Intermediate duckweed</name>
    <dbReference type="NCBI Taxonomy" id="51605"/>
    <lineage>
        <taxon>Eukaryota</taxon>
        <taxon>Viridiplantae</taxon>
        <taxon>Streptophyta</taxon>
        <taxon>Embryophyta</taxon>
        <taxon>Tracheophyta</taxon>
        <taxon>Spermatophyta</taxon>
        <taxon>Magnoliopsida</taxon>
        <taxon>Liliopsida</taxon>
        <taxon>Araceae</taxon>
        <taxon>Lemnoideae</taxon>
        <taxon>Spirodela</taxon>
    </lineage>
</organism>
<dbReference type="EMBL" id="LR743591">
    <property type="protein sequence ID" value="CAA2618782.1"/>
    <property type="molecule type" value="Genomic_DNA"/>
</dbReference>
<feature type="region of interest" description="Disordered" evidence="2">
    <location>
        <begin position="121"/>
        <end position="141"/>
    </location>
</feature>
<gene>
    <name evidence="3" type="ORF">SI7747_04004949</name>
</gene>